<dbReference type="GO" id="GO:0016926">
    <property type="term" value="P:protein desumoylation"/>
    <property type="evidence" value="ECO:0000318"/>
    <property type="project" value="GO_Central"/>
</dbReference>
<accession>K3YCF5</accession>
<dbReference type="Gene3D" id="3.40.395.10">
    <property type="entry name" value="Adenoviral Proteinase, Chain A"/>
    <property type="match status" value="1"/>
</dbReference>
<dbReference type="PANTHER" id="PTHR12606:SF150">
    <property type="entry name" value="UBIQUITIN-LIKE PROTEASE FAMILY PROFILE DOMAIN-CONTAINING PROTEIN"/>
    <property type="match status" value="1"/>
</dbReference>
<dbReference type="GO" id="GO:0006508">
    <property type="term" value="P:proteolysis"/>
    <property type="evidence" value="ECO:0007669"/>
    <property type="project" value="UniProtKB-KW"/>
</dbReference>
<dbReference type="Pfam" id="PF02902">
    <property type="entry name" value="Peptidase_C48"/>
    <property type="match status" value="1"/>
</dbReference>
<dbReference type="Proteomes" id="UP000004995">
    <property type="component" value="Unassembled WGS sequence"/>
</dbReference>
<name>K3YCF5_SETIT</name>
<keyword evidence="2" id="KW-0645">Protease</keyword>
<feature type="domain" description="Ubiquitin-like protease family profile" evidence="5">
    <location>
        <begin position="62"/>
        <end position="225"/>
    </location>
</feature>
<organism evidence="6 7">
    <name type="scientific">Setaria italica</name>
    <name type="common">Foxtail millet</name>
    <name type="synonym">Panicum italicum</name>
    <dbReference type="NCBI Taxonomy" id="4555"/>
    <lineage>
        <taxon>Eukaryota</taxon>
        <taxon>Viridiplantae</taxon>
        <taxon>Streptophyta</taxon>
        <taxon>Embryophyta</taxon>
        <taxon>Tracheophyta</taxon>
        <taxon>Spermatophyta</taxon>
        <taxon>Magnoliopsida</taxon>
        <taxon>Liliopsida</taxon>
        <taxon>Poales</taxon>
        <taxon>Poaceae</taxon>
        <taxon>PACMAD clade</taxon>
        <taxon>Panicoideae</taxon>
        <taxon>Panicodae</taxon>
        <taxon>Paniceae</taxon>
        <taxon>Cenchrinae</taxon>
        <taxon>Setaria</taxon>
    </lineage>
</organism>
<dbReference type="PANTHER" id="PTHR12606">
    <property type="entry name" value="SENTRIN/SUMO-SPECIFIC PROTEASE"/>
    <property type="match status" value="1"/>
</dbReference>
<dbReference type="HOGENOM" id="CLU_017472_5_0_1"/>
<protein>
    <recommendedName>
        <fullName evidence="5">Ubiquitin-like protease family profile domain-containing protein</fullName>
    </recommendedName>
</protein>
<sequence length="542" mass="63643">MDILLELEETTPKTDYLDANKYQEGLTPDKLKDVDMSQQVLITDETNESEDAFKIPEACDIVLVNRNHMECLFCRNAYLYDEVINAYIHLLRTQDNMINRPGGTCYLENTSMTDMEDHYPSRGHSQVPRLAERVLSYMQHDMLFLPIKIKDTHWYLAVVNARRRKIHLKGLPMQMEYTLQCTGLKDHAWPDVNVDIWDVVEVMVDRIQFDGVSCGLFMVAFIKYWTGDHLCATVDQESMVKFRTKMAATLLSTIFNERLGKPLLRNEDENIGSPSDFAEIIEPNEFQQIKQKRKSTNSHENALKPKKIDTEIDSDKQDVLLYYKDWPLKRDELAEIFCDYILTIKDPAELDMVWVRSDLPYRSVYKLGDLKVLLKRGSPMPEPFFNLGVRFLAYREAKGMIRYNNKVANHHVDLRFCKMLELTRHEKYRKHHSGKELGDVIGGWEIVKYDILGCRYFLLPWKHVNTYLLYVLDIKRKKLIVIDTKPIPKYATDVPYKHYAIQIVGFRLKFMNAFRQLKPDSWEDVHKWEFERAKGIVEDTDG</sequence>
<dbReference type="GO" id="GO:0016929">
    <property type="term" value="F:deSUMOylase activity"/>
    <property type="evidence" value="ECO:0000318"/>
    <property type="project" value="GO_Central"/>
</dbReference>
<dbReference type="InParanoid" id="K3YCF5"/>
<dbReference type="Gramene" id="KQK96429">
    <property type="protein sequence ID" value="KQK96429"/>
    <property type="gene ID" value="SETIT_011901mg"/>
</dbReference>
<dbReference type="EMBL" id="AGNK02004129">
    <property type="status" value="NOT_ANNOTATED_CDS"/>
    <property type="molecule type" value="Genomic_DNA"/>
</dbReference>
<evidence type="ECO:0000313" key="6">
    <source>
        <dbReference type="EnsemblPlants" id="KQK96429"/>
    </source>
</evidence>
<evidence type="ECO:0000256" key="1">
    <source>
        <dbReference type="ARBA" id="ARBA00005234"/>
    </source>
</evidence>
<evidence type="ECO:0000256" key="4">
    <source>
        <dbReference type="ARBA" id="ARBA00022807"/>
    </source>
</evidence>
<dbReference type="AlphaFoldDB" id="K3YCF5"/>
<dbReference type="EnsemblPlants" id="KQK96429">
    <property type="protein sequence ID" value="KQK96429"/>
    <property type="gene ID" value="SETIT_011901mg"/>
</dbReference>
<reference evidence="6" key="2">
    <citation type="submission" date="2018-08" db="UniProtKB">
        <authorList>
            <consortium name="EnsemblPlants"/>
        </authorList>
    </citation>
    <scope>IDENTIFICATION</scope>
    <source>
        <strain evidence="6">Yugu1</strain>
    </source>
</reference>
<evidence type="ECO:0000256" key="3">
    <source>
        <dbReference type="ARBA" id="ARBA00022801"/>
    </source>
</evidence>
<evidence type="ECO:0000259" key="5">
    <source>
        <dbReference type="PROSITE" id="PS50600"/>
    </source>
</evidence>
<comment type="similarity">
    <text evidence="1">Belongs to the peptidase C48 family.</text>
</comment>
<dbReference type="InterPro" id="IPR003653">
    <property type="entry name" value="Peptidase_C48_C"/>
</dbReference>
<reference evidence="7" key="1">
    <citation type="journal article" date="2012" name="Nat. Biotechnol.">
        <title>Reference genome sequence of the model plant Setaria.</title>
        <authorList>
            <person name="Bennetzen J.L."/>
            <person name="Schmutz J."/>
            <person name="Wang H."/>
            <person name="Percifield R."/>
            <person name="Hawkins J."/>
            <person name="Pontaroli A.C."/>
            <person name="Estep M."/>
            <person name="Feng L."/>
            <person name="Vaughn J.N."/>
            <person name="Grimwood J."/>
            <person name="Jenkins J."/>
            <person name="Barry K."/>
            <person name="Lindquist E."/>
            <person name="Hellsten U."/>
            <person name="Deshpande S."/>
            <person name="Wang X."/>
            <person name="Wu X."/>
            <person name="Mitros T."/>
            <person name="Triplett J."/>
            <person name="Yang X."/>
            <person name="Ye C.Y."/>
            <person name="Mauro-Herrera M."/>
            <person name="Wang L."/>
            <person name="Li P."/>
            <person name="Sharma M."/>
            <person name="Sharma R."/>
            <person name="Ronald P.C."/>
            <person name="Panaud O."/>
            <person name="Kellogg E.A."/>
            <person name="Brutnell T.P."/>
            <person name="Doust A.N."/>
            <person name="Tuskan G.A."/>
            <person name="Rokhsar D."/>
            <person name="Devos K.M."/>
        </authorList>
    </citation>
    <scope>NUCLEOTIDE SEQUENCE [LARGE SCALE GENOMIC DNA]</scope>
    <source>
        <strain evidence="7">cv. Yugu1</strain>
    </source>
</reference>
<dbReference type="PROSITE" id="PS50600">
    <property type="entry name" value="ULP_PROTEASE"/>
    <property type="match status" value="1"/>
</dbReference>
<keyword evidence="7" id="KW-1185">Reference proteome</keyword>
<evidence type="ECO:0000313" key="7">
    <source>
        <dbReference type="Proteomes" id="UP000004995"/>
    </source>
</evidence>
<keyword evidence="3" id="KW-0378">Hydrolase</keyword>
<keyword evidence="4" id="KW-0788">Thiol protease</keyword>
<dbReference type="SUPFAM" id="SSF54001">
    <property type="entry name" value="Cysteine proteinases"/>
    <property type="match status" value="1"/>
</dbReference>
<dbReference type="eggNOG" id="KOG0778">
    <property type="taxonomic scope" value="Eukaryota"/>
</dbReference>
<evidence type="ECO:0000256" key="2">
    <source>
        <dbReference type="ARBA" id="ARBA00022670"/>
    </source>
</evidence>
<dbReference type="GO" id="GO:0005634">
    <property type="term" value="C:nucleus"/>
    <property type="evidence" value="ECO:0000318"/>
    <property type="project" value="GO_Central"/>
</dbReference>
<dbReference type="InterPro" id="IPR038765">
    <property type="entry name" value="Papain-like_cys_pep_sf"/>
</dbReference>
<proteinExistence type="inferred from homology"/>